<sequence length="68" mass="7904">MKAWLPMLAVILIALAFIVFFYLIPVRFGADELCREVKRYEAYQRHPYRNPCSPGWPGPALTLDKRHG</sequence>
<dbReference type="EMBL" id="JXXR01000008">
    <property type="protein sequence ID" value="KJY74983.1"/>
    <property type="molecule type" value="Genomic_DNA"/>
</dbReference>
<comment type="caution">
    <text evidence="1">The sequence shown here is derived from an EMBL/GenBank/DDBJ whole genome shotgun (WGS) entry which is preliminary data.</text>
</comment>
<evidence type="ECO:0000313" key="1">
    <source>
        <dbReference type="EMBL" id="KJY74983.1"/>
    </source>
</evidence>
<gene>
    <name evidence="1" type="ORF">TW71_08645</name>
</gene>
<accession>A0A837G8K3</accession>
<proteinExistence type="predicted"/>
<dbReference type="AlphaFoldDB" id="A0A837G8K3"/>
<dbReference type="RefSeq" id="WP_045985583.1">
    <property type="nucleotide sequence ID" value="NZ_CP063053.1"/>
</dbReference>
<protein>
    <submittedName>
        <fullName evidence="1">Uncharacterized protein</fullName>
    </submittedName>
</protein>
<reference evidence="1" key="1">
    <citation type="journal article" date="2015" name="BMC Genomics">
        <title>Genome mining reveals unlocked bioactive potential of marine Gram-negative bacteria.</title>
        <authorList>
            <person name="Machado H."/>
            <person name="Sonnenschein E.C."/>
            <person name="Melchiorsen J."/>
            <person name="Gram L."/>
        </authorList>
    </citation>
    <scope>NUCLEOTIDE SEQUENCE</scope>
    <source>
        <strain evidence="1">S2052</strain>
    </source>
</reference>
<organism evidence="1">
    <name type="scientific">Vibrio coralliilyticus</name>
    <dbReference type="NCBI Taxonomy" id="190893"/>
    <lineage>
        <taxon>Bacteria</taxon>
        <taxon>Pseudomonadati</taxon>
        <taxon>Pseudomonadota</taxon>
        <taxon>Gammaproteobacteria</taxon>
        <taxon>Vibrionales</taxon>
        <taxon>Vibrionaceae</taxon>
        <taxon>Vibrio</taxon>
    </lineage>
</organism>
<name>A0A837G8K3_9VIBR</name>